<evidence type="ECO:0000256" key="3">
    <source>
        <dbReference type="ARBA" id="ARBA00022502"/>
    </source>
</evidence>
<evidence type="ECO:0000256" key="10">
    <source>
        <dbReference type="SAM" id="Phobius"/>
    </source>
</evidence>
<evidence type="ECO:0000256" key="5">
    <source>
        <dbReference type="ARBA" id="ARBA00022679"/>
    </source>
</evidence>
<evidence type="ECO:0000256" key="8">
    <source>
        <dbReference type="ARBA" id="ARBA00022989"/>
    </source>
</evidence>
<keyword evidence="4" id="KW-0328">Glycosyltransferase</keyword>
<dbReference type="Pfam" id="PF04188">
    <property type="entry name" value="Mannosyl_trans2"/>
    <property type="match status" value="1"/>
</dbReference>
<evidence type="ECO:0000256" key="9">
    <source>
        <dbReference type="ARBA" id="ARBA00023136"/>
    </source>
</evidence>
<evidence type="ECO:0000256" key="2">
    <source>
        <dbReference type="ARBA" id="ARBA00004687"/>
    </source>
</evidence>
<dbReference type="GO" id="GO:0000009">
    <property type="term" value="F:alpha-1,6-mannosyltransferase activity"/>
    <property type="evidence" value="ECO:0007669"/>
    <property type="project" value="InterPro"/>
</dbReference>
<dbReference type="GO" id="GO:0031501">
    <property type="term" value="C:mannosyltransferase complex"/>
    <property type="evidence" value="ECO:0007669"/>
    <property type="project" value="TreeGrafter"/>
</dbReference>
<comment type="pathway">
    <text evidence="2">Glycolipid biosynthesis; glycosylphosphatidylinositol-anchor biosynthesis.</text>
</comment>
<sequence length="365" mass="41983">MKLSARIFYESLAIFIITRLAFALENNIIVRITKKLHPGKGFLELINQWDSVWYISIIKNGYMLTPLTSPVGMVGQADWAFFPLLPIFAKFFCLFGFSPELSGIIVNQIAFLLCIWIFYLILFDYVSRPQALFGAFIFAISPFNIFVSAAYSDTLFMLFSLLAFYNLKKGNFWLAASCGAFLSATRFFGIIYLVIYLYDAFFVSQRRNFALIFQCLLISSGLLAFMLYLYLHIGDPLAFYHIQKAWGHLAVDWLNHPLDAITTTFMSGQTYAKWFLILSLIWVPYLFYKKMYEYAIFSALCLAAPIAAGTLWSYTRYSLSLFTFYLVISLITSRSQSLRYIVLLLTVILHFGFYLLWMVGDAAVL</sequence>
<keyword evidence="3" id="KW-0337">GPI-anchor biosynthesis</keyword>
<keyword evidence="7" id="KW-0256">Endoplasmic reticulum</keyword>
<dbReference type="GO" id="GO:0004376">
    <property type="term" value="F:GPI mannosyltransferase activity"/>
    <property type="evidence" value="ECO:0007669"/>
    <property type="project" value="InterPro"/>
</dbReference>
<evidence type="ECO:0000256" key="7">
    <source>
        <dbReference type="ARBA" id="ARBA00022824"/>
    </source>
</evidence>
<accession>A0A2I7N579</accession>
<dbReference type="InterPro" id="IPR007315">
    <property type="entry name" value="PIG-V/Gpi18"/>
</dbReference>
<evidence type="ECO:0000256" key="1">
    <source>
        <dbReference type="ARBA" id="ARBA00004477"/>
    </source>
</evidence>
<keyword evidence="6 10" id="KW-0812">Transmembrane</keyword>
<keyword evidence="8 10" id="KW-1133">Transmembrane helix</keyword>
<dbReference type="EMBL" id="CP024847">
    <property type="protein sequence ID" value="AUR51608.1"/>
    <property type="molecule type" value="Genomic_DNA"/>
</dbReference>
<organism evidence="11 12">
    <name type="scientific">Aquella oligotrophica</name>
    <dbReference type="NCBI Taxonomy" id="2067065"/>
    <lineage>
        <taxon>Bacteria</taxon>
        <taxon>Pseudomonadati</taxon>
        <taxon>Pseudomonadota</taxon>
        <taxon>Betaproteobacteria</taxon>
        <taxon>Neisseriales</taxon>
        <taxon>Neisseriaceae</taxon>
        <taxon>Aquella</taxon>
    </lineage>
</organism>
<comment type="subcellular location">
    <subcellularLocation>
        <location evidence="1">Endoplasmic reticulum membrane</location>
        <topology evidence="1">Multi-pass membrane protein</topology>
    </subcellularLocation>
</comment>
<keyword evidence="12" id="KW-1185">Reference proteome</keyword>
<evidence type="ECO:0000256" key="6">
    <source>
        <dbReference type="ARBA" id="ARBA00022692"/>
    </source>
</evidence>
<dbReference type="AlphaFoldDB" id="A0A2I7N579"/>
<dbReference type="UniPathway" id="UPA00196"/>
<evidence type="ECO:0000313" key="12">
    <source>
        <dbReference type="Proteomes" id="UP000236655"/>
    </source>
</evidence>
<feature type="transmembrane region" description="Helical" evidence="10">
    <location>
        <begin position="317"/>
        <end position="333"/>
    </location>
</feature>
<protein>
    <submittedName>
        <fullName evidence="11">Uncharacterized protein</fullName>
    </submittedName>
</protein>
<dbReference type="RefSeq" id="WP_102950907.1">
    <property type="nucleotide sequence ID" value="NZ_CP024847.1"/>
</dbReference>
<name>A0A2I7N579_9NEIS</name>
<dbReference type="KEGG" id="nba:CUN60_04650"/>
<feature type="transmembrane region" description="Helical" evidence="10">
    <location>
        <begin position="132"/>
        <end position="152"/>
    </location>
</feature>
<feature type="transmembrane region" description="Helical" evidence="10">
    <location>
        <begin position="340"/>
        <end position="359"/>
    </location>
</feature>
<dbReference type="PANTHER" id="PTHR12468:SF2">
    <property type="entry name" value="GPI MANNOSYLTRANSFERASE 2"/>
    <property type="match status" value="1"/>
</dbReference>
<feature type="transmembrane region" description="Helical" evidence="10">
    <location>
        <begin position="172"/>
        <end position="197"/>
    </location>
</feature>
<keyword evidence="9 10" id="KW-0472">Membrane</keyword>
<evidence type="ECO:0000313" key="11">
    <source>
        <dbReference type="EMBL" id="AUR51608.1"/>
    </source>
</evidence>
<proteinExistence type="predicted"/>
<feature type="transmembrane region" description="Helical" evidence="10">
    <location>
        <begin position="294"/>
        <end position="311"/>
    </location>
</feature>
<dbReference type="GO" id="GO:0006506">
    <property type="term" value="P:GPI anchor biosynthetic process"/>
    <property type="evidence" value="ECO:0007669"/>
    <property type="project" value="UniProtKB-UniPathway"/>
</dbReference>
<feature type="transmembrane region" description="Helical" evidence="10">
    <location>
        <begin position="209"/>
        <end position="231"/>
    </location>
</feature>
<feature type="transmembrane region" description="Helical" evidence="10">
    <location>
        <begin position="12"/>
        <end position="32"/>
    </location>
</feature>
<keyword evidence="5" id="KW-0808">Transferase</keyword>
<reference evidence="12" key="1">
    <citation type="submission" date="2017-11" db="EMBL/GenBank/DDBJ databases">
        <authorList>
            <person name="Chan K.G."/>
            <person name="Lee L.S."/>
        </authorList>
    </citation>
    <scope>NUCLEOTIDE SEQUENCE [LARGE SCALE GENOMIC DNA]</scope>
    <source>
        <strain evidence="12">DSM 100970</strain>
    </source>
</reference>
<evidence type="ECO:0000256" key="4">
    <source>
        <dbReference type="ARBA" id="ARBA00022676"/>
    </source>
</evidence>
<dbReference type="GO" id="GO:0016020">
    <property type="term" value="C:membrane"/>
    <property type="evidence" value="ECO:0007669"/>
    <property type="project" value="GOC"/>
</dbReference>
<gene>
    <name evidence="11" type="ORF">CUN60_04650</name>
</gene>
<feature type="transmembrane region" description="Helical" evidence="10">
    <location>
        <begin position="104"/>
        <end position="125"/>
    </location>
</feature>
<dbReference type="Proteomes" id="UP000236655">
    <property type="component" value="Chromosome"/>
</dbReference>
<dbReference type="PANTHER" id="PTHR12468">
    <property type="entry name" value="GPI MANNOSYLTRANSFERASE 2"/>
    <property type="match status" value="1"/>
</dbReference>
<feature type="transmembrane region" description="Helical" evidence="10">
    <location>
        <begin position="271"/>
        <end position="287"/>
    </location>
</feature>
<dbReference type="OrthoDB" id="573863at2"/>